<dbReference type="InterPro" id="IPR018240">
    <property type="entry name" value="Clathrin_mu_CS"/>
</dbReference>
<keyword evidence="10" id="KW-1185">Reference proteome</keyword>
<dbReference type="PRINTS" id="PR00314">
    <property type="entry name" value="CLATHRINADPT"/>
</dbReference>
<accession>G8JSA1</accession>
<organism evidence="9 10">
    <name type="scientific">Eremothecium cymbalariae (strain CBS 270.75 / DBVPG 7215 / KCTC 17166 / NRRL Y-17582)</name>
    <name type="common">Yeast</name>
    <dbReference type="NCBI Taxonomy" id="931890"/>
    <lineage>
        <taxon>Eukaryota</taxon>
        <taxon>Fungi</taxon>
        <taxon>Dikarya</taxon>
        <taxon>Ascomycota</taxon>
        <taxon>Saccharomycotina</taxon>
        <taxon>Saccharomycetes</taxon>
        <taxon>Saccharomycetales</taxon>
        <taxon>Saccharomycetaceae</taxon>
        <taxon>Eremothecium</taxon>
    </lineage>
</organism>
<protein>
    <recommendedName>
        <fullName evidence="8">MHD domain-containing protein</fullName>
    </recommendedName>
</protein>
<dbReference type="InterPro" id="IPR011012">
    <property type="entry name" value="Longin-like_dom_sf"/>
</dbReference>
<keyword evidence="4" id="KW-0472">Membrane</keyword>
<dbReference type="GO" id="GO:0030659">
    <property type="term" value="C:cytoplasmic vesicle membrane"/>
    <property type="evidence" value="ECO:0007669"/>
    <property type="project" value="UniProtKB-SubCell"/>
</dbReference>
<evidence type="ECO:0000256" key="5">
    <source>
        <dbReference type="ARBA" id="ARBA00023329"/>
    </source>
</evidence>
<dbReference type="RefSeq" id="XP_003646440.1">
    <property type="nucleotide sequence ID" value="XM_003646392.1"/>
</dbReference>
<dbReference type="Gene3D" id="2.60.40.1170">
    <property type="entry name" value="Mu homology domain, subdomain B"/>
    <property type="match status" value="2"/>
</dbReference>
<evidence type="ECO:0000256" key="6">
    <source>
        <dbReference type="PIRNR" id="PIRNR005992"/>
    </source>
</evidence>
<dbReference type="OMA" id="WVRYKTI"/>
<name>G8JSA1_ERECY</name>
<evidence type="ECO:0000313" key="10">
    <source>
        <dbReference type="Proteomes" id="UP000006790"/>
    </source>
</evidence>
<dbReference type="EMBL" id="CP002500">
    <property type="protein sequence ID" value="AET39623.1"/>
    <property type="molecule type" value="Genomic_DNA"/>
</dbReference>
<dbReference type="PROSITE" id="PS51072">
    <property type="entry name" value="MHD"/>
    <property type="match status" value="1"/>
</dbReference>
<dbReference type="CDD" id="cd09250">
    <property type="entry name" value="AP-1_Mu1_Cterm"/>
    <property type="match status" value="1"/>
</dbReference>
<dbReference type="SUPFAM" id="SSF49447">
    <property type="entry name" value="Second domain of Mu2 adaptin subunit (ap50) of ap2 adaptor"/>
    <property type="match status" value="1"/>
</dbReference>
<feature type="region of interest" description="Disordered" evidence="7">
    <location>
        <begin position="142"/>
        <end position="170"/>
    </location>
</feature>
<dbReference type="Proteomes" id="UP000006790">
    <property type="component" value="Chromosome 4"/>
</dbReference>
<dbReference type="KEGG" id="erc:Ecym_4591"/>
<dbReference type="InParanoid" id="G8JSA1"/>
<dbReference type="GO" id="GO:0048203">
    <property type="term" value="P:vesicle targeting, trans-Golgi to endosome"/>
    <property type="evidence" value="ECO:0007669"/>
    <property type="project" value="EnsemblFungi"/>
</dbReference>
<keyword evidence="2 6" id="KW-0813">Transport</keyword>
<feature type="domain" description="MHD" evidence="8">
    <location>
        <begin position="198"/>
        <end position="499"/>
    </location>
</feature>
<dbReference type="GO" id="GO:0006886">
    <property type="term" value="P:intracellular protein transport"/>
    <property type="evidence" value="ECO:0007669"/>
    <property type="project" value="UniProtKB-UniRule"/>
</dbReference>
<dbReference type="SUPFAM" id="SSF64356">
    <property type="entry name" value="SNARE-like"/>
    <property type="match status" value="1"/>
</dbReference>
<dbReference type="PIRSF" id="PIRSF005992">
    <property type="entry name" value="Clathrin_mu"/>
    <property type="match status" value="1"/>
</dbReference>
<reference evidence="10" key="1">
    <citation type="journal article" date="2012" name="G3 (Bethesda)">
        <title>Pichia sorbitophila, an interspecies yeast hybrid reveals early steps of genome resolution following polyploidization.</title>
        <authorList>
            <person name="Leh Louis V."/>
            <person name="Despons L."/>
            <person name="Friedrich A."/>
            <person name="Martin T."/>
            <person name="Durrens P."/>
            <person name="Casaregola S."/>
            <person name="Neuveglise C."/>
            <person name="Fairhead C."/>
            <person name="Marck C."/>
            <person name="Cruz J.A."/>
            <person name="Straub M.L."/>
            <person name="Kugler V."/>
            <person name="Sacerdot C."/>
            <person name="Uzunov Z."/>
            <person name="Thierry A."/>
            <person name="Weiss S."/>
            <person name="Bleykasten C."/>
            <person name="De Montigny J."/>
            <person name="Jacques N."/>
            <person name="Jung P."/>
            <person name="Lemaire M."/>
            <person name="Mallet S."/>
            <person name="Morel G."/>
            <person name="Richard G.F."/>
            <person name="Sarkar A."/>
            <person name="Savel G."/>
            <person name="Schacherer J."/>
            <person name="Seret M.L."/>
            <person name="Talla E."/>
            <person name="Samson G."/>
            <person name="Jubin C."/>
            <person name="Poulain J."/>
            <person name="Vacherie B."/>
            <person name="Barbe V."/>
            <person name="Pelletier E."/>
            <person name="Sherman D.J."/>
            <person name="Westhof E."/>
            <person name="Weissenbach J."/>
            <person name="Baret P.V."/>
            <person name="Wincker P."/>
            <person name="Gaillardin C."/>
            <person name="Dujon B."/>
            <person name="Souciet J.L."/>
        </authorList>
    </citation>
    <scope>NUCLEOTIDE SEQUENCE [LARGE SCALE GENOMIC DNA]</scope>
    <source>
        <strain evidence="10">CBS 270.75 / DBVPG 7215 / KCTC 17166 / NRRL Y-17582</strain>
    </source>
</reference>
<dbReference type="PROSITE" id="PS00990">
    <property type="entry name" value="CLAT_ADAPTOR_M_1"/>
    <property type="match status" value="1"/>
</dbReference>
<proteinExistence type="inferred from homology"/>
<evidence type="ECO:0000259" key="8">
    <source>
        <dbReference type="PROSITE" id="PS51072"/>
    </source>
</evidence>
<dbReference type="FunCoup" id="G8JSA1">
    <property type="interactions" value="66"/>
</dbReference>
<dbReference type="STRING" id="931890.G8JSA1"/>
<dbReference type="Gene3D" id="3.30.450.60">
    <property type="match status" value="1"/>
</dbReference>
<comment type="similarity">
    <text evidence="6">Belongs to the adaptor complexes medium subunit family.</text>
</comment>
<dbReference type="Pfam" id="PF00928">
    <property type="entry name" value="Adap_comp_sub"/>
    <property type="match status" value="1"/>
</dbReference>
<sequence>MISCLFILDEELQLLTVRLLKPVPSLLEPLEWFIRHPKKSPILQNMDYDYIFIQRDGLYFLSLSYQLTNVYPMVVFSYLNQLHMLFQKYLGENLNKVLITGNFHLIHELIDESIFMGTPQLTDYNIIRDYIKVQVVKDSPEPATREATVTNTKKNKKKDSKKKEEDTEATDENYMNSYIARTTTSAISWRPKGIHYNKNEFYLDVIEHLEYLVDFQCMNIKSNTVYGYIQCRSYLSGMPMLTIGLNKLNSENEYFMRRANFHQCVNLDQLTTDKLISFTPPDGEFQLCNYKLTRNMSDPPMIKLEDCKVKLKPRKTKDGLDRLILAVTISTYFKLQDSTSLLNIKVPLSKVFRDWDVDLSYQPRFKCEQGKVMFNITDDYLLWEVGKVKGGHGDKTLKMQSEFHLHNREHEARIKQQLSNSMDPKPIRRGPHLEKLYQQTHELNSPTSEAALLKVEFEIPYYTISGLKVEFLKIEEKQLQFQSFPWVRYKTINHDIYAYQL</sequence>
<dbReference type="GO" id="GO:0006896">
    <property type="term" value="P:Golgi to vacuole transport"/>
    <property type="evidence" value="ECO:0007669"/>
    <property type="project" value="EnsemblFungi"/>
</dbReference>
<evidence type="ECO:0000256" key="3">
    <source>
        <dbReference type="ARBA" id="ARBA00022927"/>
    </source>
</evidence>
<dbReference type="InterPro" id="IPR050431">
    <property type="entry name" value="Adaptor_comp_med_subunit"/>
</dbReference>
<dbReference type="GO" id="GO:0005802">
    <property type="term" value="C:trans-Golgi network"/>
    <property type="evidence" value="ECO:0007669"/>
    <property type="project" value="EnsemblFungi"/>
</dbReference>
<evidence type="ECO:0000256" key="7">
    <source>
        <dbReference type="SAM" id="MobiDB-lite"/>
    </source>
</evidence>
<keyword evidence="3 6" id="KW-0653">Protein transport</keyword>
<dbReference type="PANTHER" id="PTHR10529">
    <property type="entry name" value="AP COMPLEX SUBUNIT MU"/>
    <property type="match status" value="1"/>
</dbReference>
<evidence type="ECO:0000256" key="1">
    <source>
        <dbReference type="ARBA" id="ARBA00004156"/>
    </source>
</evidence>
<keyword evidence="5" id="KW-0968">Cytoplasmic vesicle</keyword>
<dbReference type="GO" id="GO:0005829">
    <property type="term" value="C:cytosol"/>
    <property type="evidence" value="ECO:0007669"/>
    <property type="project" value="GOC"/>
</dbReference>
<dbReference type="eggNOG" id="KOG0937">
    <property type="taxonomic scope" value="Eukaryota"/>
</dbReference>
<dbReference type="InterPro" id="IPR036168">
    <property type="entry name" value="AP2_Mu_C_sf"/>
</dbReference>
<dbReference type="HOGENOM" id="CLU_026996_0_0_1"/>
<dbReference type="OrthoDB" id="10259133at2759"/>
<comment type="subcellular location">
    <subcellularLocation>
        <location evidence="1">Cytoplasmic vesicle membrane</location>
    </subcellularLocation>
</comment>
<evidence type="ECO:0000256" key="4">
    <source>
        <dbReference type="ARBA" id="ARBA00023136"/>
    </source>
</evidence>
<gene>
    <name evidence="9" type="ordered locus">Ecym_4591</name>
</gene>
<evidence type="ECO:0000256" key="2">
    <source>
        <dbReference type="ARBA" id="ARBA00022448"/>
    </source>
</evidence>
<dbReference type="AlphaFoldDB" id="G8JSA1"/>
<dbReference type="GO" id="GO:0005769">
    <property type="term" value="C:early endosome"/>
    <property type="evidence" value="ECO:0007669"/>
    <property type="project" value="EnsemblFungi"/>
</dbReference>
<dbReference type="GO" id="GO:0030131">
    <property type="term" value="C:clathrin adaptor complex"/>
    <property type="evidence" value="ECO:0007669"/>
    <property type="project" value="UniProtKB-UniRule"/>
</dbReference>
<dbReference type="InterPro" id="IPR028565">
    <property type="entry name" value="MHD"/>
</dbReference>
<evidence type="ECO:0000313" key="9">
    <source>
        <dbReference type="EMBL" id="AET39623.1"/>
    </source>
</evidence>
<dbReference type="InterPro" id="IPR001392">
    <property type="entry name" value="Clathrin_mu"/>
</dbReference>
<dbReference type="GeneID" id="11472843"/>